<gene>
    <name evidence="1" type="ORF">AVEN_111211_1</name>
</gene>
<accession>A0A4Y2X283</accession>
<name>A0A4Y2X283_ARAVE</name>
<dbReference type="EMBL" id="BGPR01069612">
    <property type="protein sequence ID" value="GBO43236.1"/>
    <property type="molecule type" value="Genomic_DNA"/>
</dbReference>
<dbReference type="Proteomes" id="UP000499080">
    <property type="component" value="Unassembled WGS sequence"/>
</dbReference>
<protein>
    <submittedName>
        <fullName evidence="1">Uncharacterized protein</fullName>
    </submittedName>
</protein>
<sequence>MGIMEWPSRLGWPCQENTLPMYITHSSQEHPFAALRLPTGLREGFCSWMIMQDPTQQGTRKDTFFGWNERDCITVYSSDLALSSFHPFPELETALSGGRSRNNEEM</sequence>
<proteinExistence type="predicted"/>
<keyword evidence="2" id="KW-1185">Reference proteome</keyword>
<comment type="caution">
    <text evidence="1">The sequence shown here is derived from an EMBL/GenBank/DDBJ whole genome shotgun (WGS) entry which is preliminary data.</text>
</comment>
<evidence type="ECO:0000313" key="2">
    <source>
        <dbReference type="Proteomes" id="UP000499080"/>
    </source>
</evidence>
<organism evidence="1 2">
    <name type="scientific">Araneus ventricosus</name>
    <name type="common">Orbweaver spider</name>
    <name type="synonym">Epeira ventricosa</name>
    <dbReference type="NCBI Taxonomy" id="182803"/>
    <lineage>
        <taxon>Eukaryota</taxon>
        <taxon>Metazoa</taxon>
        <taxon>Ecdysozoa</taxon>
        <taxon>Arthropoda</taxon>
        <taxon>Chelicerata</taxon>
        <taxon>Arachnida</taxon>
        <taxon>Araneae</taxon>
        <taxon>Araneomorphae</taxon>
        <taxon>Entelegynae</taxon>
        <taxon>Araneoidea</taxon>
        <taxon>Araneidae</taxon>
        <taxon>Araneus</taxon>
    </lineage>
</organism>
<dbReference type="AlphaFoldDB" id="A0A4Y2X283"/>
<reference evidence="1 2" key="1">
    <citation type="journal article" date="2019" name="Sci. Rep.">
        <title>Orb-weaving spider Araneus ventricosus genome elucidates the spidroin gene catalogue.</title>
        <authorList>
            <person name="Kono N."/>
            <person name="Nakamura H."/>
            <person name="Ohtoshi R."/>
            <person name="Moran D.A.P."/>
            <person name="Shinohara A."/>
            <person name="Yoshida Y."/>
            <person name="Fujiwara M."/>
            <person name="Mori M."/>
            <person name="Tomita M."/>
            <person name="Arakawa K."/>
        </authorList>
    </citation>
    <scope>NUCLEOTIDE SEQUENCE [LARGE SCALE GENOMIC DNA]</scope>
</reference>
<evidence type="ECO:0000313" key="1">
    <source>
        <dbReference type="EMBL" id="GBO43236.1"/>
    </source>
</evidence>